<organism evidence="2 3">
    <name type="scientific">Paraphaeosphaeria sporulosa</name>
    <dbReference type="NCBI Taxonomy" id="1460663"/>
    <lineage>
        <taxon>Eukaryota</taxon>
        <taxon>Fungi</taxon>
        <taxon>Dikarya</taxon>
        <taxon>Ascomycota</taxon>
        <taxon>Pezizomycotina</taxon>
        <taxon>Dothideomycetes</taxon>
        <taxon>Pleosporomycetidae</taxon>
        <taxon>Pleosporales</taxon>
        <taxon>Massarineae</taxon>
        <taxon>Didymosphaeriaceae</taxon>
        <taxon>Paraphaeosphaeria</taxon>
    </lineage>
</organism>
<evidence type="ECO:0000256" key="1">
    <source>
        <dbReference type="SAM" id="MobiDB-lite"/>
    </source>
</evidence>
<protein>
    <submittedName>
        <fullName evidence="2">Uncharacterized protein</fullName>
    </submittedName>
</protein>
<accession>A0A177C4B5</accession>
<feature type="compositionally biased region" description="Basic residues" evidence="1">
    <location>
        <begin position="59"/>
        <end position="72"/>
    </location>
</feature>
<dbReference type="AlphaFoldDB" id="A0A177C4B5"/>
<evidence type="ECO:0000313" key="2">
    <source>
        <dbReference type="EMBL" id="OAG01729.1"/>
    </source>
</evidence>
<gene>
    <name evidence="2" type="ORF">CC84DRAFT_1167891</name>
</gene>
<proteinExistence type="predicted"/>
<dbReference type="Proteomes" id="UP000077069">
    <property type="component" value="Unassembled WGS sequence"/>
</dbReference>
<dbReference type="PROSITE" id="PS51257">
    <property type="entry name" value="PROKAR_LIPOPROTEIN"/>
    <property type="match status" value="1"/>
</dbReference>
<dbReference type="RefSeq" id="XP_018032094.1">
    <property type="nucleotide sequence ID" value="XM_018179281.1"/>
</dbReference>
<sequence>MLSRRLCTPGGVVVASCPGTQAIIPRRPADDRPNTLARLPLNGFTAEAHPSISSQQSHLAKRGGPRSPHYHKSTYIGLQQVSNLLRY</sequence>
<evidence type="ECO:0000313" key="3">
    <source>
        <dbReference type="Proteomes" id="UP000077069"/>
    </source>
</evidence>
<reference evidence="2 3" key="1">
    <citation type="submission" date="2016-05" db="EMBL/GenBank/DDBJ databases">
        <title>Comparative analysis of secretome profiles of manganese(II)-oxidizing ascomycete fungi.</title>
        <authorList>
            <consortium name="DOE Joint Genome Institute"/>
            <person name="Zeiner C.A."/>
            <person name="Purvine S.O."/>
            <person name="Zink E.M."/>
            <person name="Wu S."/>
            <person name="Pasa-Tolic L."/>
            <person name="Chaput D.L."/>
            <person name="Haridas S."/>
            <person name="Grigoriev I.V."/>
            <person name="Santelli C.M."/>
            <person name="Hansel C.M."/>
        </authorList>
    </citation>
    <scope>NUCLEOTIDE SEQUENCE [LARGE SCALE GENOMIC DNA]</scope>
    <source>
        <strain evidence="2 3">AP3s5-JAC2a</strain>
    </source>
</reference>
<dbReference type="InParanoid" id="A0A177C4B5"/>
<dbReference type="GeneID" id="28762767"/>
<feature type="region of interest" description="Disordered" evidence="1">
    <location>
        <begin position="48"/>
        <end position="73"/>
    </location>
</feature>
<dbReference type="EMBL" id="KV441557">
    <property type="protein sequence ID" value="OAG01729.1"/>
    <property type="molecule type" value="Genomic_DNA"/>
</dbReference>
<name>A0A177C4B5_9PLEO</name>
<keyword evidence="3" id="KW-1185">Reference proteome</keyword>